<keyword evidence="8" id="KW-0963">Cytoplasm</keyword>
<proteinExistence type="inferred from homology"/>
<dbReference type="InterPro" id="IPR002582">
    <property type="entry name" value="ACPS"/>
</dbReference>
<keyword evidence="7 8" id="KW-0275">Fatty acid biosynthesis</keyword>
<dbReference type="GO" id="GO:0000287">
    <property type="term" value="F:magnesium ion binding"/>
    <property type="evidence" value="ECO:0007669"/>
    <property type="project" value="UniProtKB-UniRule"/>
</dbReference>
<evidence type="ECO:0000313" key="10">
    <source>
        <dbReference type="EMBL" id="SFQ47123.1"/>
    </source>
</evidence>
<sequence>MIIGIGLDITEISRIEKAYTRKNTFSDRVLTDKESAIFSQLTGKRQMEFLAGRYAAKEAYSKAVGTGIGKLGFKDIEILPDKLGKPVVTKSTFDGNVFLSITHTDSIAAAQVVLERRV</sequence>
<accession>A0A1I5YSA1</accession>
<gene>
    <name evidence="8" type="primary">acpS</name>
    <name evidence="10" type="ORF">SAMN04488506_2218</name>
</gene>
<keyword evidence="2 8" id="KW-0808">Transferase</keyword>
<dbReference type="NCBIfam" id="TIGR00516">
    <property type="entry name" value="acpS"/>
    <property type="match status" value="1"/>
</dbReference>
<evidence type="ECO:0000256" key="5">
    <source>
        <dbReference type="ARBA" id="ARBA00022842"/>
    </source>
</evidence>
<feature type="domain" description="4'-phosphopantetheinyl transferase" evidence="9">
    <location>
        <begin position="4"/>
        <end position="95"/>
    </location>
</feature>
<comment type="similarity">
    <text evidence="8">Belongs to the P-Pant transferase superfamily. AcpS family.</text>
</comment>
<dbReference type="OrthoDB" id="517356at2"/>
<protein>
    <recommendedName>
        <fullName evidence="8">Holo-[acyl-carrier-protein] synthase</fullName>
        <shortName evidence="8">Holo-ACP synthase</shortName>
        <ecNumber evidence="8">2.7.8.7</ecNumber>
    </recommendedName>
    <alternativeName>
        <fullName evidence="8">4'-phosphopantetheinyl transferase AcpS</fullName>
    </alternativeName>
</protein>
<dbReference type="EMBL" id="FOXW01000013">
    <property type="protein sequence ID" value="SFQ47123.1"/>
    <property type="molecule type" value="Genomic_DNA"/>
</dbReference>
<dbReference type="InterPro" id="IPR008278">
    <property type="entry name" value="4-PPantetheinyl_Trfase_dom"/>
</dbReference>
<dbReference type="InterPro" id="IPR004568">
    <property type="entry name" value="Ppantetheine-prot_Trfase_dom"/>
</dbReference>
<feature type="binding site" evidence="8">
    <location>
        <position position="8"/>
    </location>
    <ligand>
        <name>Mg(2+)</name>
        <dbReference type="ChEBI" id="CHEBI:18420"/>
    </ligand>
</feature>
<dbReference type="AlphaFoldDB" id="A0A1I5YSA1"/>
<evidence type="ECO:0000256" key="4">
    <source>
        <dbReference type="ARBA" id="ARBA00022832"/>
    </source>
</evidence>
<keyword evidence="1 8" id="KW-0444">Lipid biosynthesis</keyword>
<dbReference type="HAMAP" id="MF_00101">
    <property type="entry name" value="AcpS"/>
    <property type="match status" value="1"/>
</dbReference>
<evidence type="ECO:0000256" key="3">
    <source>
        <dbReference type="ARBA" id="ARBA00022723"/>
    </source>
</evidence>
<organism evidence="10 11">
    <name type="scientific">Desemzia incerta</name>
    <dbReference type="NCBI Taxonomy" id="82801"/>
    <lineage>
        <taxon>Bacteria</taxon>
        <taxon>Bacillati</taxon>
        <taxon>Bacillota</taxon>
        <taxon>Bacilli</taxon>
        <taxon>Lactobacillales</taxon>
        <taxon>Carnobacteriaceae</taxon>
        <taxon>Desemzia</taxon>
    </lineage>
</organism>
<comment type="function">
    <text evidence="8">Transfers the 4'-phosphopantetheine moiety from coenzyme A to a Ser of acyl-carrier-protein.</text>
</comment>
<dbReference type="NCBIfam" id="TIGR00556">
    <property type="entry name" value="pantethn_trn"/>
    <property type="match status" value="1"/>
</dbReference>
<keyword evidence="5 8" id="KW-0460">Magnesium</keyword>
<evidence type="ECO:0000256" key="6">
    <source>
        <dbReference type="ARBA" id="ARBA00023098"/>
    </source>
</evidence>
<keyword evidence="6 8" id="KW-0443">Lipid metabolism</keyword>
<dbReference type="Proteomes" id="UP000199136">
    <property type="component" value="Unassembled WGS sequence"/>
</dbReference>
<evidence type="ECO:0000256" key="1">
    <source>
        <dbReference type="ARBA" id="ARBA00022516"/>
    </source>
</evidence>
<keyword evidence="11" id="KW-1185">Reference proteome</keyword>
<dbReference type="Pfam" id="PF01648">
    <property type="entry name" value="ACPS"/>
    <property type="match status" value="1"/>
</dbReference>
<dbReference type="RefSeq" id="WP_092481220.1">
    <property type="nucleotide sequence ID" value="NZ_FOXW01000013.1"/>
</dbReference>
<dbReference type="InterPro" id="IPR037143">
    <property type="entry name" value="4-PPantetheinyl_Trfase_dom_sf"/>
</dbReference>
<evidence type="ECO:0000256" key="8">
    <source>
        <dbReference type="HAMAP-Rule" id="MF_00101"/>
    </source>
</evidence>
<name>A0A1I5YSA1_9LACT</name>
<dbReference type="GO" id="GO:0006633">
    <property type="term" value="P:fatty acid biosynthetic process"/>
    <property type="evidence" value="ECO:0007669"/>
    <property type="project" value="UniProtKB-UniRule"/>
</dbReference>
<comment type="cofactor">
    <cofactor evidence="8">
        <name>Mg(2+)</name>
        <dbReference type="ChEBI" id="CHEBI:18420"/>
    </cofactor>
</comment>
<comment type="catalytic activity">
    <reaction evidence="8">
        <text>apo-[ACP] + CoA = holo-[ACP] + adenosine 3',5'-bisphosphate + H(+)</text>
        <dbReference type="Rhea" id="RHEA:12068"/>
        <dbReference type="Rhea" id="RHEA-COMP:9685"/>
        <dbReference type="Rhea" id="RHEA-COMP:9690"/>
        <dbReference type="ChEBI" id="CHEBI:15378"/>
        <dbReference type="ChEBI" id="CHEBI:29999"/>
        <dbReference type="ChEBI" id="CHEBI:57287"/>
        <dbReference type="ChEBI" id="CHEBI:58343"/>
        <dbReference type="ChEBI" id="CHEBI:64479"/>
        <dbReference type="EC" id="2.7.8.7"/>
    </reaction>
</comment>
<evidence type="ECO:0000313" key="11">
    <source>
        <dbReference type="Proteomes" id="UP000199136"/>
    </source>
</evidence>
<keyword evidence="4 8" id="KW-0276">Fatty acid metabolism</keyword>
<dbReference type="Gene3D" id="3.90.470.20">
    <property type="entry name" value="4'-phosphopantetheinyl transferase domain"/>
    <property type="match status" value="1"/>
</dbReference>
<evidence type="ECO:0000256" key="2">
    <source>
        <dbReference type="ARBA" id="ARBA00022679"/>
    </source>
</evidence>
<keyword evidence="3 8" id="KW-0479">Metal-binding</keyword>
<evidence type="ECO:0000256" key="7">
    <source>
        <dbReference type="ARBA" id="ARBA00023160"/>
    </source>
</evidence>
<evidence type="ECO:0000259" key="9">
    <source>
        <dbReference type="Pfam" id="PF01648"/>
    </source>
</evidence>
<dbReference type="SUPFAM" id="SSF56214">
    <property type="entry name" value="4'-phosphopantetheinyl transferase"/>
    <property type="match status" value="1"/>
</dbReference>
<feature type="binding site" evidence="8">
    <location>
        <position position="58"/>
    </location>
    <ligand>
        <name>Mg(2+)</name>
        <dbReference type="ChEBI" id="CHEBI:18420"/>
    </ligand>
</feature>
<dbReference type="STRING" id="82801.SAMN04488506_2218"/>
<dbReference type="GO" id="GO:0005737">
    <property type="term" value="C:cytoplasm"/>
    <property type="evidence" value="ECO:0007669"/>
    <property type="project" value="UniProtKB-SubCell"/>
</dbReference>
<comment type="subcellular location">
    <subcellularLocation>
        <location evidence="8">Cytoplasm</location>
    </subcellularLocation>
</comment>
<reference evidence="10 11" key="1">
    <citation type="submission" date="2016-10" db="EMBL/GenBank/DDBJ databases">
        <authorList>
            <person name="de Groot N.N."/>
        </authorList>
    </citation>
    <scope>NUCLEOTIDE SEQUENCE [LARGE SCALE GENOMIC DNA]</scope>
    <source>
        <strain evidence="10 11">DSM 20581</strain>
    </source>
</reference>
<dbReference type="GO" id="GO:0008897">
    <property type="term" value="F:holo-[acyl-carrier-protein] synthase activity"/>
    <property type="evidence" value="ECO:0007669"/>
    <property type="project" value="UniProtKB-UniRule"/>
</dbReference>
<dbReference type="EC" id="2.7.8.7" evidence="8"/>